<dbReference type="RefSeq" id="WP_010691366.1">
    <property type="nucleotide sequence ID" value="NZ_CAUZLK010000003.1"/>
</dbReference>
<name>A0ABM9MPC1_9LACO</name>
<evidence type="ECO:0000313" key="2">
    <source>
        <dbReference type="EMBL" id="CAK1230411.1"/>
    </source>
</evidence>
<keyword evidence="1" id="KW-0472">Membrane</keyword>
<protein>
    <submittedName>
        <fullName evidence="2">Uncharacterized protein</fullName>
    </submittedName>
</protein>
<keyword evidence="3" id="KW-1185">Reference proteome</keyword>
<sequence>MKVTTVYTAIAALVLLFISIVTWVFNSKDIALLAANLATIMLLVVYLWGNRKNDKN</sequence>
<evidence type="ECO:0000256" key="1">
    <source>
        <dbReference type="SAM" id="Phobius"/>
    </source>
</evidence>
<keyword evidence="1" id="KW-1133">Transmembrane helix</keyword>
<gene>
    <name evidence="2" type="ORF">R54839_PPFHFPJH_00401</name>
</gene>
<reference evidence="2 3" key="1">
    <citation type="submission" date="2023-10" db="EMBL/GenBank/DDBJ databases">
        <authorList>
            <person name="Botero Cardona J."/>
        </authorList>
    </citation>
    <scope>NUCLEOTIDE SEQUENCE [LARGE SCALE GENOMIC DNA]</scope>
    <source>
        <strain evidence="2 3">R-54839</strain>
    </source>
</reference>
<comment type="caution">
    <text evidence="2">The sequence shown here is derived from an EMBL/GenBank/DDBJ whole genome shotgun (WGS) entry which is preliminary data.</text>
</comment>
<proteinExistence type="predicted"/>
<dbReference type="EMBL" id="CAUZLR010000002">
    <property type="protein sequence ID" value="CAK1230411.1"/>
    <property type="molecule type" value="Genomic_DNA"/>
</dbReference>
<keyword evidence="1" id="KW-0812">Transmembrane</keyword>
<feature type="transmembrane region" description="Helical" evidence="1">
    <location>
        <begin position="7"/>
        <end position="25"/>
    </location>
</feature>
<dbReference type="Proteomes" id="UP001314261">
    <property type="component" value="Unassembled WGS sequence"/>
</dbReference>
<accession>A0ABM9MPC1</accession>
<organism evidence="2 3">
    <name type="scientific">Fructobacillus fructosus</name>
    <dbReference type="NCBI Taxonomy" id="1631"/>
    <lineage>
        <taxon>Bacteria</taxon>
        <taxon>Bacillati</taxon>
        <taxon>Bacillota</taxon>
        <taxon>Bacilli</taxon>
        <taxon>Lactobacillales</taxon>
        <taxon>Lactobacillaceae</taxon>
        <taxon>Fructobacillus</taxon>
    </lineage>
</organism>
<evidence type="ECO:0000313" key="3">
    <source>
        <dbReference type="Proteomes" id="UP001314261"/>
    </source>
</evidence>
<dbReference type="GeneID" id="89537668"/>
<feature type="transmembrane region" description="Helical" evidence="1">
    <location>
        <begin position="31"/>
        <end position="49"/>
    </location>
</feature>